<organism evidence="7 8">
    <name type="scientific">candidate division WS5 bacterium</name>
    <dbReference type="NCBI Taxonomy" id="2093353"/>
    <lineage>
        <taxon>Bacteria</taxon>
        <taxon>candidate division WS5</taxon>
    </lineage>
</organism>
<gene>
    <name evidence="7" type="ORF">C4544_00350</name>
</gene>
<dbReference type="InterPro" id="IPR003447">
    <property type="entry name" value="FEMABX"/>
</dbReference>
<keyword evidence="6" id="KW-0961">Cell wall biogenesis/degradation</keyword>
<dbReference type="PANTHER" id="PTHR36174">
    <property type="entry name" value="LIPID II:GLYCINE GLYCYLTRANSFERASE"/>
    <property type="match status" value="1"/>
</dbReference>
<dbReference type="SUPFAM" id="SSF55729">
    <property type="entry name" value="Acyl-CoA N-acyltransferases (Nat)"/>
    <property type="match status" value="2"/>
</dbReference>
<dbReference type="Pfam" id="PF02388">
    <property type="entry name" value="FemAB"/>
    <property type="match status" value="1"/>
</dbReference>
<dbReference type="GO" id="GO:0016755">
    <property type="term" value="F:aminoacyltransferase activity"/>
    <property type="evidence" value="ECO:0007669"/>
    <property type="project" value="InterPro"/>
</dbReference>
<dbReference type="EMBL" id="QZJW01000002">
    <property type="protein sequence ID" value="RJO62284.1"/>
    <property type="molecule type" value="Genomic_DNA"/>
</dbReference>
<dbReference type="PANTHER" id="PTHR36174:SF1">
    <property type="entry name" value="LIPID II:GLYCINE GLYCYLTRANSFERASE"/>
    <property type="match status" value="1"/>
</dbReference>
<comment type="caution">
    <text evidence="7">The sequence shown here is derived from an EMBL/GenBank/DDBJ whole genome shotgun (WGS) entry which is preliminary data.</text>
</comment>
<comment type="similarity">
    <text evidence="1">Belongs to the FemABX family.</text>
</comment>
<dbReference type="InterPro" id="IPR050644">
    <property type="entry name" value="PG_Glycine_Bridge_Synth"/>
</dbReference>
<accession>A0A419DGP0</accession>
<reference evidence="7 8" key="1">
    <citation type="journal article" date="2017" name="ISME J.">
        <title>Energy and carbon metabolisms in a deep terrestrial subsurface fluid microbial community.</title>
        <authorList>
            <person name="Momper L."/>
            <person name="Jungbluth S.P."/>
            <person name="Lee M.D."/>
            <person name="Amend J.P."/>
        </authorList>
    </citation>
    <scope>NUCLEOTIDE SEQUENCE [LARGE SCALE GENOMIC DNA]</scope>
    <source>
        <strain evidence="7">SURF_29</strain>
    </source>
</reference>
<dbReference type="GO" id="GO:0071555">
    <property type="term" value="P:cell wall organization"/>
    <property type="evidence" value="ECO:0007669"/>
    <property type="project" value="UniProtKB-KW"/>
</dbReference>
<dbReference type="AlphaFoldDB" id="A0A419DGP0"/>
<protein>
    <submittedName>
        <fullName evidence="7">Peptidoglycan bridge formation glycyltransferase FemA/FemB family protein</fullName>
    </submittedName>
</protein>
<dbReference type="Gene3D" id="3.40.630.30">
    <property type="match status" value="2"/>
</dbReference>
<evidence type="ECO:0000313" key="7">
    <source>
        <dbReference type="EMBL" id="RJO62284.1"/>
    </source>
</evidence>
<keyword evidence="4" id="KW-0573">Peptidoglycan synthesis</keyword>
<keyword evidence="3" id="KW-0133">Cell shape</keyword>
<keyword evidence="5" id="KW-0012">Acyltransferase</keyword>
<dbReference type="PROSITE" id="PS51191">
    <property type="entry name" value="FEMABX"/>
    <property type="match status" value="1"/>
</dbReference>
<evidence type="ECO:0000256" key="6">
    <source>
        <dbReference type="ARBA" id="ARBA00023316"/>
    </source>
</evidence>
<evidence type="ECO:0000256" key="1">
    <source>
        <dbReference type="ARBA" id="ARBA00009943"/>
    </source>
</evidence>
<name>A0A419DGP0_9BACT</name>
<dbReference type="GO" id="GO:0008360">
    <property type="term" value="P:regulation of cell shape"/>
    <property type="evidence" value="ECO:0007669"/>
    <property type="project" value="UniProtKB-KW"/>
</dbReference>
<evidence type="ECO:0000256" key="2">
    <source>
        <dbReference type="ARBA" id="ARBA00022679"/>
    </source>
</evidence>
<dbReference type="InterPro" id="IPR016181">
    <property type="entry name" value="Acyl_CoA_acyltransferase"/>
</dbReference>
<keyword evidence="2 7" id="KW-0808">Transferase</keyword>
<evidence type="ECO:0000256" key="4">
    <source>
        <dbReference type="ARBA" id="ARBA00022984"/>
    </source>
</evidence>
<proteinExistence type="inferred from homology"/>
<sequence>MGDMEALNLLSLKTNNIFQSDLWADFQVCLQRKSWIVKDDNIQGLVLRYPLYKDKYYLYSPRGPIMGGNAKLQDLKLFLRKVEALAKEENAVFYRIEPYLLDQSDIYKFGFRKMAKHAPLSAQFSPENTLVLDIARPEEKILADMKPKWRYNINLAKRKGVKVREGRNIKDIKIFYELTKEMEKRGGYKGHEYKYYEAMFKTLVKGDVLKLFIAEHEGKPLAAILVSYFGQVATYLHGASGNEKRELMPTYILQWTAIQEARNRRCRIYDFWGVAPEGEKNHNWAGISRFKRGFGGEELSFGGAYDLAFDVKYYKILSTANRFRKLIKK</sequence>
<dbReference type="GO" id="GO:0009252">
    <property type="term" value="P:peptidoglycan biosynthetic process"/>
    <property type="evidence" value="ECO:0007669"/>
    <property type="project" value="UniProtKB-KW"/>
</dbReference>
<evidence type="ECO:0000256" key="3">
    <source>
        <dbReference type="ARBA" id="ARBA00022960"/>
    </source>
</evidence>
<evidence type="ECO:0000256" key="5">
    <source>
        <dbReference type="ARBA" id="ARBA00023315"/>
    </source>
</evidence>
<dbReference type="Proteomes" id="UP000285655">
    <property type="component" value="Unassembled WGS sequence"/>
</dbReference>
<evidence type="ECO:0000313" key="8">
    <source>
        <dbReference type="Proteomes" id="UP000285655"/>
    </source>
</evidence>